<dbReference type="Proteomes" id="UP000256253">
    <property type="component" value="Unassembled WGS sequence"/>
</dbReference>
<comment type="caution">
    <text evidence="2">The sequence shown here is derived from an EMBL/GenBank/DDBJ whole genome shotgun (WGS) entry which is preliminary data.</text>
</comment>
<evidence type="ECO:0000259" key="1">
    <source>
        <dbReference type="PROSITE" id="PS50987"/>
    </source>
</evidence>
<dbReference type="InterPro" id="IPR036388">
    <property type="entry name" value="WH-like_DNA-bd_sf"/>
</dbReference>
<feature type="domain" description="HTH arsR-type" evidence="1">
    <location>
        <begin position="3"/>
        <end position="97"/>
    </location>
</feature>
<protein>
    <submittedName>
        <fullName evidence="2">ArsR family transcriptional regulator</fullName>
    </submittedName>
</protein>
<dbReference type="Pfam" id="PF12840">
    <property type="entry name" value="HTH_20"/>
    <property type="match status" value="1"/>
</dbReference>
<dbReference type="SUPFAM" id="SSF46785">
    <property type="entry name" value="Winged helix' DNA-binding domain"/>
    <property type="match status" value="1"/>
</dbReference>
<dbReference type="InterPro" id="IPR001845">
    <property type="entry name" value="HTH_ArsR_DNA-bd_dom"/>
</dbReference>
<dbReference type="EMBL" id="QTUA01000001">
    <property type="protein sequence ID" value="REF29864.1"/>
    <property type="molecule type" value="Genomic_DNA"/>
</dbReference>
<dbReference type="InterPro" id="IPR011991">
    <property type="entry name" value="ArsR-like_HTH"/>
</dbReference>
<sequence>MGDAGRPDPQELRARRAMAHPLRLRILSLLTGVELSAAEVARELGITQPNASYHLRLLADVGQLQVSGTEKVRGGVAKKYRYVAATDIAAQEARRAQRGAPSREDSRGDLQQHRVALDAELRRRIESSIGDGHLADAEVWLDEDVWAEAKELVRKASRLVHDSARPPRTAGTKHVSFVSWLFAMEVHDVRD</sequence>
<evidence type="ECO:0000313" key="3">
    <source>
        <dbReference type="Proteomes" id="UP000256253"/>
    </source>
</evidence>
<gene>
    <name evidence="2" type="ORF">DFJ65_0845</name>
</gene>
<proteinExistence type="predicted"/>
<dbReference type="AlphaFoldDB" id="A0A3D9UV45"/>
<dbReference type="PROSITE" id="PS50987">
    <property type="entry name" value="HTH_ARSR_2"/>
    <property type="match status" value="1"/>
</dbReference>
<dbReference type="SMART" id="SM00418">
    <property type="entry name" value="HTH_ARSR"/>
    <property type="match status" value="1"/>
</dbReference>
<dbReference type="InterPro" id="IPR036390">
    <property type="entry name" value="WH_DNA-bd_sf"/>
</dbReference>
<dbReference type="GO" id="GO:0003700">
    <property type="term" value="F:DNA-binding transcription factor activity"/>
    <property type="evidence" value="ECO:0007669"/>
    <property type="project" value="InterPro"/>
</dbReference>
<organism evidence="2 3">
    <name type="scientific">Calidifontibacter indicus</name>
    <dbReference type="NCBI Taxonomy" id="419650"/>
    <lineage>
        <taxon>Bacteria</taxon>
        <taxon>Bacillati</taxon>
        <taxon>Actinomycetota</taxon>
        <taxon>Actinomycetes</taxon>
        <taxon>Micrococcales</taxon>
        <taxon>Dermacoccaceae</taxon>
        <taxon>Calidifontibacter</taxon>
    </lineage>
</organism>
<evidence type="ECO:0000313" key="2">
    <source>
        <dbReference type="EMBL" id="REF29864.1"/>
    </source>
</evidence>
<name>A0A3D9UV45_9MICO</name>
<dbReference type="Gene3D" id="1.10.10.10">
    <property type="entry name" value="Winged helix-like DNA-binding domain superfamily/Winged helix DNA-binding domain"/>
    <property type="match status" value="1"/>
</dbReference>
<accession>A0A3D9UV45</accession>
<dbReference type="CDD" id="cd00090">
    <property type="entry name" value="HTH_ARSR"/>
    <property type="match status" value="1"/>
</dbReference>
<keyword evidence="3" id="KW-1185">Reference proteome</keyword>
<dbReference type="PRINTS" id="PR00778">
    <property type="entry name" value="HTHARSR"/>
</dbReference>
<reference evidence="2 3" key="1">
    <citation type="submission" date="2018-08" db="EMBL/GenBank/DDBJ databases">
        <title>Sequencing the genomes of 1000 actinobacteria strains.</title>
        <authorList>
            <person name="Klenk H.-P."/>
        </authorList>
    </citation>
    <scope>NUCLEOTIDE SEQUENCE [LARGE SCALE GENOMIC DNA]</scope>
    <source>
        <strain evidence="2 3">DSM 22967</strain>
    </source>
</reference>